<dbReference type="AlphaFoldDB" id="A0A1H4SPF4"/>
<dbReference type="EMBL" id="FNSA01000003">
    <property type="protein sequence ID" value="SEC45930.1"/>
    <property type="molecule type" value="Genomic_DNA"/>
</dbReference>
<organism evidence="1 2">
    <name type="scientific">Tsukamurella tyrosinosolvens</name>
    <dbReference type="NCBI Taxonomy" id="57704"/>
    <lineage>
        <taxon>Bacteria</taxon>
        <taxon>Bacillati</taxon>
        <taxon>Actinomycetota</taxon>
        <taxon>Actinomycetes</taxon>
        <taxon>Mycobacteriales</taxon>
        <taxon>Tsukamurellaceae</taxon>
        <taxon>Tsukamurella</taxon>
    </lineage>
</organism>
<gene>
    <name evidence="1" type="ORF">SAMN04489793_2349</name>
</gene>
<reference evidence="2" key="1">
    <citation type="submission" date="2016-10" db="EMBL/GenBank/DDBJ databases">
        <authorList>
            <person name="Varghese N."/>
            <person name="Submissions S."/>
        </authorList>
    </citation>
    <scope>NUCLEOTIDE SEQUENCE [LARGE SCALE GENOMIC DNA]</scope>
    <source>
        <strain evidence="2">DSM 44234</strain>
    </source>
</reference>
<evidence type="ECO:0000313" key="1">
    <source>
        <dbReference type="EMBL" id="SEC45930.1"/>
    </source>
</evidence>
<dbReference type="Proteomes" id="UP000182241">
    <property type="component" value="Unassembled WGS sequence"/>
</dbReference>
<proteinExistence type="predicted"/>
<accession>A0A1H4SPF4</accession>
<protein>
    <submittedName>
        <fullName evidence="1">Transcriptional regulator, AbiEi antitoxin, Type IV TA system</fullName>
    </submittedName>
</protein>
<name>A0A1H4SPF4_TSUTY</name>
<dbReference type="OrthoDB" id="5517693at2"/>
<dbReference type="RefSeq" id="WP_068742083.1">
    <property type="nucleotide sequence ID" value="NZ_CBDRGN010000001.1"/>
</dbReference>
<sequence>MSDGESILRKHRLEMLATGSTDRQIRRWVDDGRMTRVWRGSYHQGTKLEPWVELALSARSAAERSAAGLVLSHAAAAALHGMEVLTFDWRTVEFTRDGRRGGGKDGRRRVHIRRLDAADIAAVDGIAVTTVARTALDLALAGTFEQAVCALDAALRMGITLDELHAAVDRLGRRRGIATLRAALPEADGRSESVGESRSRALMLSWPEIPRPDLQREFFNRAGALEARVDFLFGETVVGEFDGAGKQKQGYDSDARLKRDTLLMDRGLWPTHWAWKDCAEPDRLRTKLRDALRPHGLLLDSSSRGRLSPVRGLQSDDE</sequence>
<keyword evidence="2" id="KW-1185">Reference proteome</keyword>
<dbReference type="STRING" id="57704.SAMN04489793_2349"/>
<evidence type="ECO:0000313" key="2">
    <source>
        <dbReference type="Proteomes" id="UP000182241"/>
    </source>
</evidence>